<evidence type="ECO:0000313" key="1">
    <source>
        <dbReference type="EMBL" id="KKF35129.1"/>
    </source>
</evidence>
<organism evidence="1 2">
    <name type="scientific">Erwinia tracheiphila</name>
    <dbReference type="NCBI Taxonomy" id="65700"/>
    <lineage>
        <taxon>Bacteria</taxon>
        <taxon>Pseudomonadati</taxon>
        <taxon>Pseudomonadota</taxon>
        <taxon>Gammaproteobacteria</taxon>
        <taxon>Enterobacterales</taxon>
        <taxon>Erwiniaceae</taxon>
        <taxon>Erwinia</taxon>
    </lineage>
</organism>
<keyword evidence="2" id="KW-1185">Reference proteome</keyword>
<reference evidence="1 2" key="1">
    <citation type="submission" date="2015-01" db="EMBL/GenBank/DDBJ databases">
        <title>Erwinia tracheiphila.</title>
        <authorList>
            <person name="Shapiro L.R."/>
        </authorList>
    </citation>
    <scope>NUCLEOTIDE SEQUENCE [LARGE SCALE GENOMIC DNA]</scope>
    <source>
        <strain evidence="1 2">BuffGH</strain>
    </source>
</reference>
<dbReference type="AlphaFoldDB" id="A0A0M2K862"/>
<proteinExistence type="predicted"/>
<comment type="caution">
    <text evidence="1">The sequence shown here is derived from an EMBL/GenBank/DDBJ whole genome shotgun (WGS) entry which is preliminary data.</text>
</comment>
<protein>
    <submittedName>
        <fullName evidence="1">Uncharacterized protein</fullName>
    </submittedName>
</protein>
<dbReference type="Proteomes" id="UP000033924">
    <property type="component" value="Unassembled WGS sequence"/>
</dbReference>
<accession>A0A0M2K862</accession>
<sequence>MLLRQLLDPKKTAGFPAMLDKNVCLCGGGYPGNQWPDSLLVPWALQRSLLFHLGCIRKYWHSGTRPGLSVVAKRVAAEKNQSTAVD</sequence>
<evidence type="ECO:0000313" key="2">
    <source>
        <dbReference type="Proteomes" id="UP000033924"/>
    </source>
</evidence>
<dbReference type="PATRIC" id="fig|65700.7.peg.1593"/>
<name>A0A0M2K862_9GAMM</name>
<dbReference type="STRING" id="65700.SY86_06310"/>
<gene>
    <name evidence="1" type="ORF">SY86_06310</name>
</gene>
<dbReference type="EMBL" id="JXNU01000003">
    <property type="protein sequence ID" value="KKF35129.1"/>
    <property type="molecule type" value="Genomic_DNA"/>
</dbReference>